<dbReference type="Proteomes" id="UP001632038">
    <property type="component" value="Unassembled WGS sequence"/>
</dbReference>
<name>A0ABD3CLJ2_9LAMI</name>
<gene>
    <name evidence="2" type="ORF">CASFOL_023482</name>
</gene>
<dbReference type="InterPro" id="IPR055261">
    <property type="entry name" value="PI_transfer_N"/>
</dbReference>
<accession>A0ABD3CLJ2</accession>
<comment type="caution">
    <text evidence="2">The sequence shown here is derived from an EMBL/GenBank/DDBJ whole genome shotgun (WGS) entry which is preliminary data.</text>
</comment>
<proteinExistence type="predicted"/>
<evidence type="ECO:0000313" key="2">
    <source>
        <dbReference type="EMBL" id="KAL3630498.1"/>
    </source>
</evidence>
<evidence type="ECO:0000259" key="1">
    <source>
        <dbReference type="Pfam" id="PF02121"/>
    </source>
</evidence>
<dbReference type="AlphaFoldDB" id="A0ABD3CLJ2"/>
<reference evidence="3" key="1">
    <citation type="journal article" date="2024" name="IScience">
        <title>Strigolactones Initiate the Formation of Haustorium-like Structures in Castilleja.</title>
        <authorList>
            <person name="Buerger M."/>
            <person name="Peterson D."/>
            <person name="Chory J."/>
        </authorList>
    </citation>
    <scope>NUCLEOTIDE SEQUENCE [LARGE SCALE GENOMIC DNA]</scope>
</reference>
<keyword evidence="3" id="KW-1185">Reference proteome</keyword>
<dbReference type="Pfam" id="PF02121">
    <property type="entry name" value="IP_trans"/>
    <property type="match status" value="1"/>
</dbReference>
<sequence>MGNKVEAESDGREMMISIGVSVLVSIMKISQKKDARVQLISFPKSRADTKVKAPTWLAKFAPAGALVMLEEVWNAYP</sequence>
<feature type="domain" description="Phosphatidylinositol transfer protein N-terminal" evidence="1">
    <location>
        <begin position="24"/>
        <end position="77"/>
    </location>
</feature>
<protein>
    <recommendedName>
        <fullName evidence="1">Phosphatidylinositol transfer protein N-terminal domain-containing protein</fullName>
    </recommendedName>
</protein>
<organism evidence="2 3">
    <name type="scientific">Castilleja foliolosa</name>
    <dbReference type="NCBI Taxonomy" id="1961234"/>
    <lineage>
        <taxon>Eukaryota</taxon>
        <taxon>Viridiplantae</taxon>
        <taxon>Streptophyta</taxon>
        <taxon>Embryophyta</taxon>
        <taxon>Tracheophyta</taxon>
        <taxon>Spermatophyta</taxon>
        <taxon>Magnoliopsida</taxon>
        <taxon>eudicotyledons</taxon>
        <taxon>Gunneridae</taxon>
        <taxon>Pentapetalae</taxon>
        <taxon>asterids</taxon>
        <taxon>lamiids</taxon>
        <taxon>Lamiales</taxon>
        <taxon>Orobanchaceae</taxon>
        <taxon>Pedicularideae</taxon>
        <taxon>Castillejinae</taxon>
        <taxon>Castilleja</taxon>
    </lineage>
</organism>
<evidence type="ECO:0000313" key="3">
    <source>
        <dbReference type="Proteomes" id="UP001632038"/>
    </source>
</evidence>
<dbReference type="EMBL" id="JAVIJP010000032">
    <property type="protein sequence ID" value="KAL3630498.1"/>
    <property type="molecule type" value="Genomic_DNA"/>
</dbReference>